<evidence type="ECO:0000313" key="2">
    <source>
        <dbReference type="Proteomes" id="UP001064048"/>
    </source>
</evidence>
<proteinExistence type="predicted"/>
<feature type="non-terminal residue" evidence="1">
    <location>
        <position position="1296"/>
    </location>
</feature>
<sequence length="1296" mass="145539">MAEYRAGKAGINAEAQARINSKYSDDIAAETLQWIKLLTGEPADTSGNVDNLYNVLRDGTLLCKLVNAIQEGSVKKINQSTMAFKCMENINAFLEAAKKLGVPPQETFQTIDLWERQNLYSVVICLQSLGRKAGNYGKPSIGPKEADKNVRQFTEEQLNAGQHVISLQYGTNKGQQTGISFGGRRQICLDINGEITGTWGYLNGKQLINVVSVQSMSGAELHSKGTMMDKQLVWVRDPTDGFVLARIQELMGEEVDVLPLDNRHPRRVTNFDDLMFLNEATLLNNIVERYKKNKIYTYVANILLAVNPYRELADLYSSATIKRYQGKSLGELPPHSIIVSGESGAGKTESTKYILKYLCDLWAKGAGPVEQKILDANPILEAFGNAKTTRNNNSSRFGKFMEVHFSNKYQVVGGHISHYLLEKSRICTQSAEERNYHVFYLLCAGAPQDLRTALKITKPDDYSKSVYSVVAAVLHLGNVEFEEEGGARGGCHVAPGSEGSLATAAALLGVDGGELRMALVSRLMQSSRGGIKGTAIIFEQFCINYCNEKLQQFFNERILKNEQELYKREGLVSQFIEKNNDALHASLEFLVQESGCGLVQQLFRNTDNNNAKGKLNFISPNSRMVALAAEGALVLTQLQCNGTTAVLELMEHGFPSRAPFNDLHRMYAQYLPPRLQMLAPKVFAECLITIQTQVRGYLVRRRHRPRIRGVAKIRALEENLKKMETSNDKISSAEIDQLYSKLTRDVEERLRKIEAEMRAAEEAKRLEMERVRQEEENRRLKAEMEARRKAEEAERQRQEASDRAGAARLQQQLEHAARADQDNRERYRILQTPHGTSGAERSGRRPATARGRRACSSSWNTPRAQTRTTANGTVYYRHHTAQAERSGAAGGQRPRGAARLQQQLEHAARADQDNRERYRILQTPHGTSGAERSGRRPATARGRRACSSSWNTPRAQTRTTANGTVYYRHHTAQAERSGAAGGQRPRGGGAPAAAAGTRRARRPGQPRTVPYTTDTTRHKRSGAERQEASDRAGAARLQQQLEHAARADQDNRERYRILQTPHGTSGAERSGRRPATARGRRACSSSWNTPRAQTRTTANGTVYYRHHTAQAERSGINTTRNKRIGAERQEANDRAGRHTCRTALTRRARRPGQRERSERIRMQQAMQGKQKHDLSKWKYSELRDTINTSCDIELLEACRHEFHRRLKVYHAWKAKNARKTTMNEQERAPQSIMDAAKMPRLPQKGDVLGARHRYFRIPFVRPAGAGAGAAGAERRGWWYAHFDGQYVARQMELHPD</sequence>
<dbReference type="Proteomes" id="UP001064048">
    <property type="component" value="Chromosome 4"/>
</dbReference>
<comment type="caution">
    <text evidence="1">The sequence shown here is derived from an EMBL/GenBank/DDBJ whole genome shotgun (WGS) entry which is preliminary data.</text>
</comment>
<accession>A0ACC0JKB1</accession>
<keyword evidence="2" id="KW-1185">Reference proteome</keyword>
<reference evidence="1 2" key="1">
    <citation type="journal article" date="2022" name="Genome Biol. Evol.">
        <title>The Spruce Budworm Genome: Reconstructing the Evolutionary History of Antifreeze Proteins.</title>
        <authorList>
            <person name="Beliveau C."/>
            <person name="Gagne P."/>
            <person name="Picq S."/>
            <person name="Vernygora O."/>
            <person name="Keeling C.I."/>
            <person name="Pinkney K."/>
            <person name="Doucet D."/>
            <person name="Wen F."/>
            <person name="Johnston J.S."/>
            <person name="Maaroufi H."/>
            <person name="Boyle B."/>
            <person name="Laroche J."/>
            <person name="Dewar K."/>
            <person name="Juretic N."/>
            <person name="Blackburn G."/>
            <person name="Nisole A."/>
            <person name="Brunet B."/>
            <person name="Brandao M."/>
            <person name="Lumley L."/>
            <person name="Duan J."/>
            <person name="Quan G."/>
            <person name="Lucarotti C.J."/>
            <person name="Roe A.D."/>
            <person name="Sperling F.A.H."/>
            <person name="Levesque R.C."/>
            <person name="Cusson M."/>
        </authorList>
    </citation>
    <scope>NUCLEOTIDE SEQUENCE [LARGE SCALE GENOMIC DNA]</scope>
    <source>
        <strain evidence="1">Glfc:IPQL:Cfum</strain>
    </source>
</reference>
<name>A0ACC0JKB1_CHOFU</name>
<organism evidence="1 2">
    <name type="scientific">Choristoneura fumiferana</name>
    <name type="common">Spruce budworm moth</name>
    <name type="synonym">Archips fumiferana</name>
    <dbReference type="NCBI Taxonomy" id="7141"/>
    <lineage>
        <taxon>Eukaryota</taxon>
        <taxon>Metazoa</taxon>
        <taxon>Ecdysozoa</taxon>
        <taxon>Arthropoda</taxon>
        <taxon>Hexapoda</taxon>
        <taxon>Insecta</taxon>
        <taxon>Pterygota</taxon>
        <taxon>Neoptera</taxon>
        <taxon>Endopterygota</taxon>
        <taxon>Lepidoptera</taxon>
        <taxon>Glossata</taxon>
        <taxon>Ditrysia</taxon>
        <taxon>Tortricoidea</taxon>
        <taxon>Tortricidae</taxon>
        <taxon>Tortricinae</taxon>
        <taxon>Choristoneura</taxon>
    </lineage>
</organism>
<protein>
    <submittedName>
        <fullName evidence="1">Uncharacterized protein</fullName>
    </submittedName>
</protein>
<gene>
    <name evidence="1" type="ORF">MSG28_003033</name>
</gene>
<dbReference type="EMBL" id="CM046104">
    <property type="protein sequence ID" value="KAI8424580.1"/>
    <property type="molecule type" value="Genomic_DNA"/>
</dbReference>
<evidence type="ECO:0000313" key="1">
    <source>
        <dbReference type="EMBL" id="KAI8424580.1"/>
    </source>
</evidence>